<protein>
    <submittedName>
        <fullName evidence="1">Uncharacterized protein</fullName>
    </submittedName>
</protein>
<evidence type="ECO:0000313" key="2">
    <source>
        <dbReference type="Proteomes" id="UP000772434"/>
    </source>
</evidence>
<proteinExistence type="predicted"/>
<organism evidence="1 2">
    <name type="scientific">Rhodocollybia butyracea</name>
    <dbReference type="NCBI Taxonomy" id="206335"/>
    <lineage>
        <taxon>Eukaryota</taxon>
        <taxon>Fungi</taxon>
        <taxon>Dikarya</taxon>
        <taxon>Basidiomycota</taxon>
        <taxon>Agaricomycotina</taxon>
        <taxon>Agaricomycetes</taxon>
        <taxon>Agaricomycetidae</taxon>
        <taxon>Agaricales</taxon>
        <taxon>Marasmiineae</taxon>
        <taxon>Omphalotaceae</taxon>
        <taxon>Rhodocollybia</taxon>
    </lineage>
</organism>
<reference evidence="1" key="1">
    <citation type="submission" date="2020-11" db="EMBL/GenBank/DDBJ databases">
        <authorList>
            <consortium name="DOE Joint Genome Institute"/>
            <person name="Ahrendt S."/>
            <person name="Riley R."/>
            <person name="Andreopoulos W."/>
            <person name="Labutti K."/>
            <person name="Pangilinan J."/>
            <person name="Ruiz-Duenas F.J."/>
            <person name="Barrasa J.M."/>
            <person name="Sanchez-Garcia M."/>
            <person name="Camarero S."/>
            <person name="Miyauchi S."/>
            <person name="Serrano A."/>
            <person name="Linde D."/>
            <person name="Babiker R."/>
            <person name="Drula E."/>
            <person name="Ayuso-Fernandez I."/>
            <person name="Pacheco R."/>
            <person name="Padilla G."/>
            <person name="Ferreira P."/>
            <person name="Barriuso J."/>
            <person name="Kellner H."/>
            <person name="Castanera R."/>
            <person name="Alfaro M."/>
            <person name="Ramirez L."/>
            <person name="Pisabarro A.G."/>
            <person name="Kuo A."/>
            <person name="Tritt A."/>
            <person name="Lipzen A."/>
            <person name="He G."/>
            <person name="Yan M."/>
            <person name="Ng V."/>
            <person name="Cullen D."/>
            <person name="Martin F."/>
            <person name="Rosso M.-N."/>
            <person name="Henrissat B."/>
            <person name="Hibbett D."/>
            <person name="Martinez A.T."/>
            <person name="Grigoriev I.V."/>
        </authorList>
    </citation>
    <scope>NUCLEOTIDE SEQUENCE</scope>
    <source>
        <strain evidence="1">AH 40177</strain>
    </source>
</reference>
<keyword evidence="2" id="KW-1185">Reference proteome</keyword>
<dbReference type="AlphaFoldDB" id="A0A9P5PPY9"/>
<sequence>MAIENMVGIGTRMIINIGTRNVSAGQQGITNNTLTIMNMTFATVGLVKMITKVMFIQVTNRCEVERPPFEAIGSRLLTMTTKFGVVGMNILIIQSTLPHRTSMTMTTGTILVPVRVMPSTITTSKNSPSDDDDELPRTWKLL</sequence>
<dbReference type="Proteomes" id="UP000772434">
    <property type="component" value="Unassembled WGS sequence"/>
</dbReference>
<name>A0A9P5PPY9_9AGAR</name>
<comment type="caution">
    <text evidence="1">The sequence shown here is derived from an EMBL/GenBank/DDBJ whole genome shotgun (WGS) entry which is preliminary data.</text>
</comment>
<accession>A0A9P5PPY9</accession>
<evidence type="ECO:0000313" key="1">
    <source>
        <dbReference type="EMBL" id="KAF9069996.1"/>
    </source>
</evidence>
<dbReference type="EMBL" id="JADNRY010000045">
    <property type="protein sequence ID" value="KAF9069996.1"/>
    <property type="molecule type" value="Genomic_DNA"/>
</dbReference>
<gene>
    <name evidence="1" type="ORF">BDP27DRAFT_1324525</name>
</gene>